<gene>
    <name evidence="4" type="ORF">F9B85_05320</name>
</gene>
<keyword evidence="2" id="KW-0472">Membrane</keyword>
<dbReference type="Proteomes" id="UP000468766">
    <property type="component" value="Unassembled WGS sequence"/>
</dbReference>
<dbReference type="GO" id="GO:0009253">
    <property type="term" value="P:peptidoglycan catabolic process"/>
    <property type="evidence" value="ECO:0007669"/>
    <property type="project" value="InterPro"/>
</dbReference>
<evidence type="ECO:0000259" key="3">
    <source>
        <dbReference type="SMART" id="SM00646"/>
    </source>
</evidence>
<evidence type="ECO:0000313" key="4">
    <source>
        <dbReference type="EMBL" id="KAB2953333.1"/>
    </source>
</evidence>
<accession>A0A6I0F7G7</accession>
<comment type="caution">
    <text evidence="4">The sequence shown here is derived from an EMBL/GenBank/DDBJ whole genome shotgun (WGS) entry which is preliminary data.</text>
</comment>
<keyword evidence="1" id="KW-0378">Hydrolase</keyword>
<dbReference type="CDD" id="cd02696">
    <property type="entry name" value="MurNAc-LAA"/>
    <property type="match status" value="1"/>
</dbReference>
<feature type="transmembrane region" description="Helical" evidence="2">
    <location>
        <begin position="12"/>
        <end position="31"/>
    </location>
</feature>
<keyword evidence="2" id="KW-1133">Transmembrane helix</keyword>
<dbReference type="OrthoDB" id="9806267at2"/>
<feature type="domain" description="MurNAc-LAA" evidence="3">
    <location>
        <begin position="127"/>
        <end position="247"/>
    </location>
</feature>
<evidence type="ECO:0000313" key="5">
    <source>
        <dbReference type="Proteomes" id="UP000468766"/>
    </source>
</evidence>
<dbReference type="GO" id="GO:0008745">
    <property type="term" value="F:N-acetylmuramoyl-L-alanine amidase activity"/>
    <property type="evidence" value="ECO:0007669"/>
    <property type="project" value="InterPro"/>
</dbReference>
<dbReference type="AlphaFoldDB" id="A0A6I0F7G7"/>
<dbReference type="Pfam" id="PF01520">
    <property type="entry name" value="Amidase_3"/>
    <property type="match status" value="1"/>
</dbReference>
<dbReference type="SMART" id="SM00646">
    <property type="entry name" value="Ami_3"/>
    <property type="match status" value="1"/>
</dbReference>
<dbReference type="PANTHER" id="PTHR30404:SF0">
    <property type="entry name" value="N-ACETYLMURAMOYL-L-ALANINE AMIDASE AMIC"/>
    <property type="match status" value="1"/>
</dbReference>
<evidence type="ECO:0000256" key="1">
    <source>
        <dbReference type="ARBA" id="ARBA00022801"/>
    </source>
</evidence>
<keyword evidence="5" id="KW-1185">Reference proteome</keyword>
<sequence>MYWLFLRRKILIVSLVMLVLLLAVSLYFFLWSTLKPPKDKSLPPAASSPLQEKRILIDVGHGGIDGGASKGDALLEKDINLEMALQLQKVLQNQGAIALLSRDLDRDLSGVDPNDRRRNTLDLTNRIRWANQVGGDIFLSLHMNSSQSSRVRGALLLYYKHVKEDSETERLAQHLQRELNYFYSSYAHKGEIYKHNPMKGNYFVLKHTKMPAVIVEMGFITNNEDRKVFQNEEFQQAFCEALVKGLIKYFSQVPDKYIPSERPGMNEGL</sequence>
<dbReference type="InterPro" id="IPR050695">
    <property type="entry name" value="N-acetylmuramoyl_amidase_3"/>
</dbReference>
<dbReference type="RefSeq" id="WP_151619284.1">
    <property type="nucleotide sequence ID" value="NZ_WBXO01000003.1"/>
</dbReference>
<name>A0A6I0F7G7_9FIRM</name>
<dbReference type="InterPro" id="IPR002508">
    <property type="entry name" value="MurNAc-LAA_cat"/>
</dbReference>
<dbReference type="GO" id="GO:0030288">
    <property type="term" value="C:outer membrane-bounded periplasmic space"/>
    <property type="evidence" value="ECO:0007669"/>
    <property type="project" value="TreeGrafter"/>
</dbReference>
<protein>
    <submittedName>
        <fullName evidence="4">N-acetylmuramoyl-L-alanine amidase</fullName>
    </submittedName>
</protein>
<dbReference type="SUPFAM" id="SSF53187">
    <property type="entry name" value="Zn-dependent exopeptidases"/>
    <property type="match status" value="1"/>
</dbReference>
<dbReference type="EMBL" id="WBXO01000003">
    <property type="protein sequence ID" value="KAB2953333.1"/>
    <property type="molecule type" value="Genomic_DNA"/>
</dbReference>
<reference evidence="4 5" key="1">
    <citation type="submission" date="2019-10" db="EMBL/GenBank/DDBJ databases">
        <title>Whole-genome sequence of the extremophile Heliorestis acidaminivorans DSM 24790.</title>
        <authorList>
            <person name="Kyndt J.A."/>
            <person name="Meyer T.E."/>
        </authorList>
    </citation>
    <scope>NUCLEOTIDE SEQUENCE [LARGE SCALE GENOMIC DNA]</scope>
    <source>
        <strain evidence="4 5">DSM 24790</strain>
    </source>
</reference>
<keyword evidence="2" id="KW-0812">Transmembrane</keyword>
<evidence type="ECO:0000256" key="2">
    <source>
        <dbReference type="SAM" id="Phobius"/>
    </source>
</evidence>
<dbReference type="PANTHER" id="PTHR30404">
    <property type="entry name" value="N-ACETYLMURAMOYL-L-ALANINE AMIDASE"/>
    <property type="match status" value="1"/>
</dbReference>
<organism evidence="4 5">
    <name type="scientific">Heliorestis acidaminivorans</name>
    <dbReference type="NCBI Taxonomy" id="553427"/>
    <lineage>
        <taxon>Bacteria</taxon>
        <taxon>Bacillati</taxon>
        <taxon>Bacillota</taxon>
        <taxon>Clostridia</taxon>
        <taxon>Eubacteriales</taxon>
        <taxon>Heliobacteriaceae</taxon>
        <taxon>Heliorestis</taxon>
    </lineage>
</organism>
<dbReference type="Gene3D" id="3.40.630.40">
    <property type="entry name" value="Zn-dependent exopeptidases"/>
    <property type="match status" value="1"/>
</dbReference>
<proteinExistence type="predicted"/>